<keyword evidence="1" id="KW-0472">Membrane</keyword>
<dbReference type="EMBL" id="JAAECS010000002">
    <property type="protein sequence ID" value="MCJ1989073.1"/>
    <property type="molecule type" value="Genomic_DNA"/>
</dbReference>
<protein>
    <submittedName>
        <fullName evidence="2">Uncharacterized protein</fullName>
    </submittedName>
</protein>
<gene>
    <name evidence="2" type="ORF">GYN21_02465</name>
</gene>
<dbReference type="Proteomes" id="UP001522450">
    <property type="component" value="Unassembled WGS sequence"/>
</dbReference>
<name>A0ABT0AR01_9LACT</name>
<feature type="transmembrane region" description="Helical" evidence="1">
    <location>
        <begin position="177"/>
        <end position="196"/>
    </location>
</feature>
<dbReference type="RefSeq" id="WP_244034227.1">
    <property type="nucleotide sequence ID" value="NZ_JAAECS010000002.1"/>
</dbReference>
<keyword evidence="3" id="KW-1185">Reference proteome</keyword>
<evidence type="ECO:0000313" key="3">
    <source>
        <dbReference type="Proteomes" id="UP001522450"/>
    </source>
</evidence>
<evidence type="ECO:0000313" key="2">
    <source>
        <dbReference type="EMBL" id="MCJ1989073.1"/>
    </source>
</evidence>
<accession>A0ABT0AR01</accession>
<keyword evidence="1" id="KW-1133">Transmembrane helix</keyword>
<feature type="transmembrane region" description="Helical" evidence="1">
    <location>
        <begin position="12"/>
        <end position="30"/>
    </location>
</feature>
<feature type="transmembrane region" description="Helical" evidence="1">
    <location>
        <begin position="93"/>
        <end position="111"/>
    </location>
</feature>
<feature type="transmembrane region" description="Helical" evidence="1">
    <location>
        <begin position="117"/>
        <end position="134"/>
    </location>
</feature>
<sequence length="206" mass="23717">MYKWVDRIGYWLITNIIISLIAGMILLTQLTQPALIPSSDVGIAFLFTPFKPLIMGIINLYFQLGVWLLVVFQKWLDLEKNKQRKSTKEKIIDCLKLLGFQVALSCILQGVLRFDNVFLTCLVLVCSSVLVYMVRKKMWANYMIWVLTWLAIDQFIILFCHNGDVPISLRTGMDTSYLYIFIVYHFVITIILRLKAGRAGQVGSKP</sequence>
<comment type="caution">
    <text evidence="2">The sequence shown here is derived from an EMBL/GenBank/DDBJ whole genome shotgun (WGS) entry which is preliminary data.</text>
</comment>
<evidence type="ECO:0000256" key="1">
    <source>
        <dbReference type="SAM" id="Phobius"/>
    </source>
</evidence>
<organism evidence="2 3">
    <name type="scientific">Pseudolactococcus carnosus</name>
    <dbReference type="NCBI Taxonomy" id="2749961"/>
    <lineage>
        <taxon>Bacteria</taxon>
        <taxon>Bacillati</taxon>
        <taxon>Bacillota</taxon>
        <taxon>Bacilli</taxon>
        <taxon>Lactobacillales</taxon>
        <taxon>Streptococcaceae</taxon>
        <taxon>Pseudolactococcus</taxon>
    </lineage>
</organism>
<proteinExistence type="predicted"/>
<keyword evidence="1" id="KW-0812">Transmembrane</keyword>
<feature type="transmembrane region" description="Helical" evidence="1">
    <location>
        <begin position="50"/>
        <end position="72"/>
    </location>
</feature>
<reference evidence="2 3" key="1">
    <citation type="journal article" date="2022" name="Microbiol. Res.">
        <title>Comparative genome analysis, predicted lifestyle and antimicrobial strategies of Lactococcus carnosus and Lactococcus paracarnosus isolated from meat.</title>
        <authorList>
            <person name="Werum V."/>
            <person name="Ehrmann M."/>
            <person name="Vogel R."/>
            <person name="Hilgarth M."/>
        </authorList>
    </citation>
    <scope>NUCLEOTIDE SEQUENCE [LARGE SCALE GENOMIC DNA]</scope>
    <source>
        <strain evidence="2 3">TMW22177</strain>
    </source>
</reference>
<feature type="transmembrane region" description="Helical" evidence="1">
    <location>
        <begin position="139"/>
        <end position="157"/>
    </location>
</feature>